<evidence type="ECO:0000256" key="10">
    <source>
        <dbReference type="ARBA" id="ARBA00023004"/>
    </source>
</evidence>
<evidence type="ECO:0000256" key="7">
    <source>
        <dbReference type="ARBA" id="ARBA00022824"/>
    </source>
</evidence>
<dbReference type="PANTHER" id="PTHR24292:SF54">
    <property type="entry name" value="CYP9F3-RELATED"/>
    <property type="match status" value="1"/>
</dbReference>
<dbReference type="PRINTS" id="PR00463">
    <property type="entry name" value="EP450I"/>
</dbReference>
<reference evidence="15" key="1">
    <citation type="submission" date="2020-11" db="EMBL/GenBank/DDBJ databases">
        <authorList>
            <person name="Tran Van P."/>
        </authorList>
    </citation>
    <scope>NUCLEOTIDE SEQUENCE</scope>
</reference>
<dbReference type="SUPFAM" id="SSF48264">
    <property type="entry name" value="Cytochrome P450"/>
    <property type="match status" value="1"/>
</dbReference>
<dbReference type="InterPro" id="IPR050476">
    <property type="entry name" value="Insect_CytP450_Detox"/>
</dbReference>
<dbReference type="OrthoDB" id="6428965at2759"/>
<dbReference type="AlphaFoldDB" id="A0A7R9QLC0"/>
<evidence type="ECO:0000313" key="16">
    <source>
        <dbReference type="Proteomes" id="UP000728032"/>
    </source>
</evidence>
<dbReference type="FunFam" id="1.10.630.10:FF:000182">
    <property type="entry name" value="Cytochrome P450 3A4"/>
    <property type="match status" value="1"/>
</dbReference>
<keyword evidence="5 13" id="KW-0349">Heme</keyword>
<evidence type="ECO:0000256" key="3">
    <source>
        <dbReference type="ARBA" id="ARBA00004406"/>
    </source>
</evidence>
<comment type="similarity">
    <text evidence="4 14">Belongs to the cytochrome P450 family.</text>
</comment>
<keyword evidence="7" id="KW-0256">Endoplasmic reticulum</keyword>
<gene>
    <name evidence="15" type="ORF">ONB1V03_LOCUS6801</name>
</gene>
<dbReference type="GO" id="GO:0020037">
    <property type="term" value="F:heme binding"/>
    <property type="evidence" value="ECO:0007669"/>
    <property type="project" value="InterPro"/>
</dbReference>
<keyword evidence="10 13" id="KW-0408">Iron</keyword>
<dbReference type="InterPro" id="IPR001128">
    <property type="entry name" value="Cyt_P450"/>
</dbReference>
<dbReference type="Pfam" id="PF00067">
    <property type="entry name" value="p450"/>
    <property type="match status" value="1"/>
</dbReference>
<comment type="cofactor">
    <cofactor evidence="1 13">
        <name>heme</name>
        <dbReference type="ChEBI" id="CHEBI:30413"/>
    </cofactor>
</comment>
<evidence type="ECO:0000256" key="11">
    <source>
        <dbReference type="ARBA" id="ARBA00023033"/>
    </source>
</evidence>
<evidence type="ECO:0000256" key="1">
    <source>
        <dbReference type="ARBA" id="ARBA00001971"/>
    </source>
</evidence>
<keyword evidence="8" id="KW-0492">Microsome</keyword>
<sequence>MGSHETKKLSEEEIIANIVLFLLAGYETTASLLSFSAYNLALNPESQRKLRDELRECPHLDYESVAKLPFLEAVVCETLRIHNPVTRVDREAFEDYVLGDTGITLTKGSVVAIPVHALHHDPHYYPDPHRFIPERFLGDNLNKVKPYTYLPFGGGPRNCIGMRFALLEAKLALARVLMDYEFSPCAKTEVPLRFVNTRPGLLQAVSIWVNVERRN</sequence>
<comment type="subcellular location">
    <subcellularLocation>
        <location evidence="3">Endoplasmic reticulum membrane</location>
        <topology evidence="3">Peripheral membrane protein</topology>
    </subcellularLocation>
    <subcellularLocation>
        <location evidence="2">Microsome membrane</location>
        <topology evidence="2">Peripheral membrane protein</topology>
    </subcellularLocation>
</comment>
<dbReference type="Gene3D" id="1.10.630.10">
    <property type="entry name" value="Cytochrome P450"/>
    <property type="match status" value="1"/>
</dbReference>
<evidence type="ECO:0000256" key="5">
    <source>
        <dbReference type="ARBA" id="ARBA00022617"/>
    </source>
</evidence>
<dbReference type="Proteomes" id="UP000728032">
    <property type="component" value="Unassembled WGS sequence"/>
</dbReference>
<evidence type="ECO:0000256" key="14">
    <source>
        <dbReference type="RuleBase" id="RU000461"/>
    </source>
</evidence>
<dbReference type="GO" id="GO:0005506">
    <property type="term" value="F:iron ion binding"/>
    <property type="evidence" value="ECO:0007669"/>
    <property type="project" value="InterPro"/>
</dbReference>
<proteinExistence type="inferred from homology"/>
<dbReference type="GO" id="GO:0016705">
    <property type="term" value="F:oxidoreductase activity, acting on paired donors, with incorporation or reduction of molecular oxygen"/>
    <property type="evidence" value="ECO:0007669"/>
    <property type="project" value="InterPro"/>
</dbReference>
<feature type="binding site" description="axial binding residue" evidence="13">
    <location>
        <position position="159"/>
    </location>
    <ligand>
        <name>heme</name>
        <dbReference type="ChEBI" id="CHEBI:30413"/>
    </ligand>
    <ligandPart>
        <name>Fe</name>
        <dbReference type="ChEBI" id="CHEBI:18248"/>
    </ligandPart>
</feature>
<dbReference type="EMBL" id="OC918027">
    <property type="protein sequence ID" value="CAD7648531.1"/>
    <property type="molecule type" value="Genomic_DNA"/>
</dbReference>
<name>A0A7R9QLC0_9ACAR</name>
<dbReference type="EMBL" id="CAJPVJ010003202">
    <property type="protein sequence ID" value="CAG2167292.1"/>
    <property type="molecule type" value="Genomic_DNA"/>
</dbReference>
<keyword evidence="16" id="KW-1185">Reference proteome</keyword>
<evidence type="ECO:0008006" key="17">
    <source>
        <dbReference type="Google" id="ProtNLM"/>
    </source>
</evidence>
<dbReference type="InterPro" id="IPR002401">
    <property type="entry name" value="Cyt_P450_E_grp-I"/>
</dbReference>
<dbReference type="GO" id="GO:0004497">
    <property type="term" value="F:monooxygenase activity"/>
    <property type="evidence" value="ECO:0007669"/>
    <property type="project" value="UniProtKB-KW"/>
</dbReference>
<evidence type="ECO:0000313" key="15">
    <source>
        <dbReference type="EMBL" id="CAD7648531.1"/>
    </source>
</evidence>
<dbReference type="PROSITE" id="PS00086">
    <property type="entry name" value="CYTOCHROME_P450"/>
    <property type="match status" value="1"/>
</dbReference>
<evidence type="ECO:0000256" key="12">
    <source>
        <dbReference type="ARBA" id="ARBA00023136"/>
    </source>
</evidence>
<evidence type="ECO:0000256" key="2">
    <source>
        <dbReference type="ARBA" id="ARBA00004174"/>
    </source>
</evidence>
<keyword evidence="12" id="KW-0472">Membrane</keyword>
<keyword evidence="11 14" id="KW-0503">Monooxygenase</keyword>
<protein>
    <recommendedName>
        <fullName evidence="17">Cytochrome P450</fullName>
    </recommendedName>
</protein>
<evidence type="ECO:0000256" key="4">
    <source>
        <dbReference type="ARBA" id="ARBA00010617"/>
    </source>
</evidence>
<keyword evidence="9 14" id="KW-0560">Oxidoreductase</keyword>
<evidence type="ECO:0000256" key="9">
    <source>
        <dbReference type="ARBA" id="ARBA00023002"/>
    </source>
</evidence>
<keyword evidence="6 13" id="KW-0479">Metal-binding</keyword>
<evidence type="ECO:0000256" key="8">
    <source>
        <dbReference type="ARBA" id="ARBA00022848"/>
    </source>
</evidence>
<evidence type="ECO:0000256" key="6">
    <source>
        <dbReference type="ARBA" id="ARBA00022723"/>
    </source>
</evidence>
<dbReference type="GO" id="GO:0005789">
    <property type="term" value="C:endoplasmic reticulum membrane"/>
    <property type="evidence" value="ECO:0007669"/>
    <property type="project" value="UniProtKB-SubCell"/>
</dbReference>
<dbReference type="InterPro" id="IPR017972">
    <property type="entry name" value="Cyt_P450_CS"/>
</dbReference>
<dbReference type="InterPro" id="IPR036396">
    <property type="entry name" value="Cyt_P450_sf"/>
</dbReference>
<dbReference type="PANTHER" id="PTHR24292">
    <property type="entry name" value="CYTOCHROME P450"/>
    <property type="match status" value="1"/>
</dbReference>
<organism evidence="15">
    <name type="scientific">Oppiella nova</name>
    <dbReference type="NCBI Taxonomy" id="334625"/>
    <lineage>
        <taxon>Eukaryota</taxon>
        <taxon>Metazoa</taxon>
        <taxon>Ecdysozoa</taxon>
        <taxon>Arthropoda</taxon>
        <taxon>Chelicerata</taxon>
        <taxon>Arachnida</taxon>
        <taxon>Acari</taxon>
        <taxon>Acariformes</taxon>
        <taxon>Sarcoptiformes</taxon>
        <taxon>Oribatida</taxon>
        <taxon>Brachypylina</taxon>
        <taxon>Oppioidea</taxon>
        <taxon>Oppiidae</taxon>
        <taxon>Oppiella</taxon>
    </lineage>
</organism>
<accession>A0A7R9QLC0</accession>
<dbReference type="PRINTS" id="PR00385">
    <property type="entry name" value="P450"/>
</dbReference>
<evidence type="ECO:0000256" key="13">
    <source>
        <dbReference type="PIRSR" id="PIRSR602401-1"/>
    </source>
</evidence>